<accession>A0ABV3ZK52</accession>
<evidence type="ECO:0000259" key="5">
    <source>
        <dbReference type="Pfam" id="PF06441"/>
    </source>
</evidence>
<dbReference type="EMBL" id="JAULBC010000007">
    <property type="protein sequence ID" value="MEX6689880.1"/>
    <property type="molecule type" value="Genomic_DNA"/>
</dbReference>
<comment type="caution">
    <text evidence="6">The sequence shown here is derived from an EMBL/GenBank/DDBJ whole genome shotgun (WGS) entry which is preliminary data.</text>
</comment>
<protein>
    <submittedName>
        <fullName evidence="6">Epoxide hydrolase</fullName>
    </submittedName>
</protein>
<dbReference type="PIRSF" id="PIRSF001112">
    <property type="entry name" value="Epoxide_hydrolase"/>
    <property type="match status" value="1"/>
</dbReference>
<dbReference type="PANTHER" id="PTHR21661">
    <property type="entry name" value="EPOXIDE HYDROLASE 1-RELATED"/>
    <property type="match status" value="1"/>
</dbReference>
<feature type="signal peptide" evidence="4">
    <location>
        <begin position="1"/>
        <end position="26"/>
    </location>
</feature>
<keyword evidence="7" id="KW-1185">Reference proteome</keyword>
<dbReference type="InterPro" id="IPR016292">
    <property type="entry name" value="Epoxide_hydrolase"/>
</dbReference>
<dbReference type="Pfam" id="PF06441">
    <property type="entry name" value="EHN"/>
    <property type="match status" value="1"/>
</dbReference>
<evidence type="ECO:0000256" key="4">
    <source>
        <dbReference type="SAM" id="SignalP"/>
    </source>
</evidence>
<evidence type="ECO:0000313" key="6">
    <source>
        <dbReference type="EMBL" id="MEX6689880.1"/>
    </source>
</evidence>
<gene>
    <name evidence="6" type="ORF">QTN47_20400</name>
</gene>
<dbReference type="Gene3D" id="3.40.50.1820">
    <property type="entry name" value="alpha/beta hydrolase"/>
    <property type="match status" value="1"/>
</dbReference>
<keyword evidence="2" id="KW-0058">Aromatic hydrocarbons catabolism</keyword>
<sequence>MKRSRMTLAILLLVNVLLMQGVTSTAQTGPNISTVTNESIRPFQVHFPQEQLNGLRQRIQATRWPAQETVNDASQGVQLATMQKLAKYWSTDYDWRKVEARLNALPQFITTIDGVDIHFIHVRSRYPNALPIIITHGWPGSVIEQMKIIGPLTDPVAYGGKAEDAFDVVIPSLPGHGFSGKPTTTGWEPVHIAKAWIELMRRLGYKKYVAQGGDWGNAVSEIMALMAPPELLGIHTNMPATVPADISKALASGTVPPDLSADELNAYKQLGFFYSKGLGYAQEMGLRPQTLYGIGDSPIGLAAWMLDHDDLSYKLIASVFDGKTEGLTRDDILDNITLYWLTNTAVTSARLYWETFQLPKAGFFDPRGVKIPVAVSVFPDEIYAAPKNWAEKAYAKLIYYQKHDKGGHFAAWEQPLLLTEDLRAAFKSLR</sequence>
<dbReference type="InterPro" id="IPR029058">
    <property type="entry name" value="AB_hydrolase_fold"/>
</dbReference>
<dbReference type="GO" id="GO:0016787">
    <property type="term" value="F:hydrolase activity"/>
    <property type="evidence" value="ECO:0007669"/>
    <property type="project" value="UniProtKB-KW"/>
</dbReference>
<dbReference type="PANTHER" id="PTHR21661:SF35">
    <property type="entry name" value="EPOXIDE HYDROLASE"/>
    <property type="match status" value="1"/>
</dbReference>
<feature type="domain" description="Epoxide hydrolase N-terminal" evidence="5">
    <location>
        <begin position="40"/>
        <end position="144"/>
    </location>
</feature>
<evidence type="ECO:0000256" key="3">
    <source>
        <dbReference type="ARBA" id="ARBA00022801"/>
    </source>
</evidence>
<dbReference type="Proteomes" id="UP001560573">
    <property type="component" value="Unassembled WGS sequence"/>
</dbReference>
<evidence type="ECO:0000256" key="2">
    <source>
        <dbReference type="ARBA" id="ARBA00022797"/>
    </source>
</evidence>
<evidence type="ECO:0000256" key="1">
    <source>
        <dbReference type="ARBA" id="ARBA00010088"/>
    </source>
</evidence>
<dbReference type="InterPro" id="IPR010497">
    <property type="entry name" value="Epoxide_hydro_N"/>
</dbReference>
<keyword evidence="4" id="KW-0732">Signal</keyword>
<feature type="chain" id="PRO_5047262343" evidence="4">
    <location>
        <begin position="27"/>
        <end position="430"/>
    </location>
</feature>
<organism evidence="6 7">
    <name type="scientific">Danxiaibacter flavus</name>
    <dbReference type="NCBI Taxonomy" id="3049108"/>
    <lineage>
        <taxon>Bacteria</taxon>
        <taxon>Pseudomonadati</taxon>
        <taxon>Bacteroidota</taxon>
        <taxon>Chitinophagia</taxon>
        <taxon>Chitinophagales</taxon>
        <taxon>Chitinophagaceae</taxon>
        <taxon>Danxiaibacter</taxon>
    </lineage>
</organism>
<dbReference type="SUPFAM" id="SSF53474">
    <property type="entry name" value="alpha/beta-Hydrolases"/>
    <property type="match status" value="1"/>
</dbReference>
<keyword evidence="3 6" id="KW-0378">Hydrolase</keyword>
<dbReference type="InterPro" id="IPR000639">
    <property type="entry name" value="Epox_hydrolase-like"/>
</dbReference>
<name>A0ABV3ZK52_9BACT</name>
<dbReference type="PRINTS" id="PR00412">
    <property type="entry name" value="EPOXHYDRLASE"/>
</dbReference>
<evidence type="ECO:0000313" key="7">
    <source>
        <dbReference type="Proteomes" id="UP001560573"/>
    </source>
</evidence>
<proteinExistence type="inferred from homology"/>
<dbReference type="RefSeq" id="WP_369331287.1">
    <property type="nucleotide sequence ID" value="NZ_JAULBC010000007.1"/>
</dbReference>
<comment type="similarity">
    <text evidence="1">Belongs to the peptidase S33 family.</text>
</comment>
<reference evidence="6 7" key="1">
    <citation type="submission" date="2023-07" db="EMBL/GenBank/DDBJ databases">
        <authorList>
            <person name="Lian W.-H."/>
        </authorList>
    </citation>
    <scope>NUCLEOTIDE SEQUENCE [LARGE SCALE GENOMIC DNA]</scope>
    <source>
        <strain evidence="6 7">SYSU DXS3180</strain>
    </source>
</reference>